<dbReference type="EMBL" id="JAFBEC010000001">
    <property type="protein sequence ID" value="MBM7631093.1"/>
    <property type="molecule type" value="Genomic_DNA"/>
</dbReference>
<name>A0ABS2P8E9_9BACL</name>
<keyword evidence="2" id="KW-1185">Reference proteome</keyword>
<protein>
    <submittedName>
        <fullName evidence="1">Membrane protein</fullName>
    </submittedName>
</protein>
<reference evidence="1 2" key="1">
    <citation type="submission" date="2021-01" db="EMBL/GenBank/DDBJ databases">
        <title>Genomic Encyclopedia of Type Strains, Phase IV (KMG-IV): sequencing the most valuable type-strain genomes for metagenomic binning, comparative biology and taxonomic classification.</title>
        <authorList>
            <person name="Goeker M."/>
        </authorList>
    </citation>
    <scope>NUCLEOTIDE SEQUENCE [LARGE SCALE GENOMIC DNA]</scope>
    <source>
        <strain evidence="1 2">DSM 25540</strain>
    </source>
</reference>
<dbReference type="Pfam" id="PF10934">
    <property type="entry name" value="Sheath_initiator"/>
    <property type="match status" value="1"/>
</dbReference>
<dbReference type="InterPro" id="IPR020288">
    <property type="entry name" value="Sheath_initiator"/>
</dbReference>
<organism evidence="1 2">
    <name type="scientific">Geomicrobium sediminis</name>
    <dbReference type="NCBI Taxonomy" id="1347788"/>
    <lineage>
        <taxon>Bacteria</taxon>
        <taxon>Bacillati</taxon>
        <taxon>Bacillota</taxon>
        <taxon>Bacilli</taxon>
        <taxon>Bacillales</taxon>
        <taxon>Geomicrobium</taxon>
    </lineage>
</organism>
<sequence>MPKITQLEFDRPYDQEVTEATHSGKSYLFDFEKGDYVTRDGKMVPIEGIDAVRQWIKTTMLTEFGRYRVFEGVDHGIRTTGLIGSAYPIDFVKTEYKREIIDALTLHPAITSLGQWSFAHEGSTLHISFRVDTIYGDYRDEVRAIVS</sequence>
<evidence type="ECO:0000313" key="1">
    <source>
        <dbReference type="EMBL" id="MBM7631093.1"/>
    </source>
</evidence>
<gene>
    <name evidence="1" type="ORF">JOD17_000184</name>
</gene>
<accession>A0ABS2P8E9</accession>
<comment type="caution">
    <text evidence="1">The sequence shown here is derived from an EMBL/GenBank/DDBJ whole genome shotgun (WGS) entry which is preliminary data.</text>
</comment>
<dbReference type="RefSeq" id="WP_204695286.1">
    <property type="nucleotide sequence ID" value="NZ_JAFBEC010000001.1"/>
</dbReference>
<proteinExistence type="predicted"/>
<evidence type="ECO:0000313" key="2">
    <source>
        <dbReference type="Proteomes" id="UP000741863"/>
    </source>
</evidence>
<dbReference type="Proteomes" id="UP000741863">
    <property type="component" value="Unassembled WGS sequence"/>
</dbReference>